<protein>
    <recommendedName>
        <fullName evidence="4">Lipoprotein</fullName>
    </recommendedName>
</protein>
<evidence type="ECO:0008006" key="4">
    <source>
        <dbReference type="Google" id="ProtNLM"/>
    </source>
</evidence>
<gene>
    <name evidence="2" type="ORF">Rmf_10070</name>
</gene>
<keyword evidence="1" id="KW-0732">Signal</keyword>
<accession>A0ABM7XZY4</accession>
<feature type="chain" id="PRO_5047080095" description="Lipoprotein" evidence="1">
    <location>
        <begin position="25"/>
        <end position="142"/>
    </location>
</feature>
<dbReference type="PROSITE" id="PS51257">
    <property type="entry name" value="PROKAR_LIPOPROTEIN"/>
    <property type="match status" value="1"/>
</dbReference>
<name>A0ABM7XZY4_9PROT</name>
<sequence length="142" mass="14894">MRLTKNAVPRLVAVLLLAVLGACAARTQAGRSEAAPQVWRPTAAKGAWLIAGHMDTQRVPAGIATTPRHEVVITVNGTPAMRAEMPRDRPVELSGSAEGSALAAMCAPRMLARATVEVTCLVLVDNERAASLVFTAGTRRSA</sequence>
<reference evidence="2 3" key="1">
    <citation type="journal article" date="2016" name="Microbes Environ.">
        <title>Phylogenetically diverse aerobic anoxygenic phototrophic bacteria isolated from epilithic biofilms in Tama river, Japan.</title>
        <authorList>
            <person name="Hirose S."/>
            <person name="Matsuura K."/>
            <person name="Haruta S."/>
        </authorList>
    </citation>
    <scope>NUCLEOTIDE SEQUENCE [LARGE SCALE GENOMIC DNA]</scope>
    <source>
        <strain evidence="2 3">S08</strain>
    </source>
</reference>
<dbReference type="RefSeq" id="WP_244458371.1">
    <property type="nucleotide sequence ID" value="NZ_AP025637.1"/>
</dbReference>
<proteinExistence type="predicted"/>
<feature type="signal peptide" evidence="1">
    <location>
        <begin position="1"/>
        <end position="24"/>
    </location>
</feature>
<evidence type="ECO:0000313" key="3">
    <source>
        <dbReference type="Proteomes" id="UP000831327"/>
    </source>
</evidence>
<organism evidence="2 3">
    <name type="scientific">Roseomonas fluvialis</name>
    <dbReference type="NCBI Taxonomy" id="1750527"/>
    <lineage>
        <taxon>Bacteria</taxon>
        <taxon>Pseudomonadati</taxon>
        <taxon>Pseudomonadota</taxon>
        <taxon>Alphaproteobacteria</taxon>
        <taxon>Acetobacterales</taxon>
        <taxon>Roseomonadaceae</taxon>
        <taxon>Roseomonas</taxon>
    </lineage>
</organism>
<dbReference type="Proteomes" id="UP000831327">
    <property type="component" value="Chromosome"/>
</dbReference>
<keyword evidence="3" id="KW-1185">Reference proteome</keyword>
<evidence type="ECO:0000313" key="2">
    <source>
        <dbReference type="EMBL" id="BDG71078.1"/>
    </source>
</evidence>
<dbReference type="EMBL" id="AP025637">
    <property type="protein sequence ID" value="BDG71078.1"/>
    <property type="molecule type" value="Genomic_DNA"/>
</dbReference>
<evidence type="ECO:0000256" key="1">
    <source>
        <dbReference type="SAM" id="SignalP"/>
    </source>
</evidence>